<dbReference type="SUPFAM" id="SSF52242">
    <property type="entry name" value="Cobalamin (vitamin B12)-binding domain"/>
    <property type="match status" value="1"/>
</dbReference>
<dbReference type="InterPro" id="IPR036594">
    <property type="entry name" value="Meth_synthase_dom"/>
</dbReference>
<dbReference type="InterPro" id="IPR000160">
    <property type="entry name" value="GGDEF_dom"/>
</dbReference>
<dbReference type="Gene3D" id="3.40.50.280">
    <property type="entry name" value="Cobalamin-binding domain"/>
    <property type="match status" value="1"/>
</dbReference>
<dbReference type="Pfam" id="PF02607">
    <property type="entry name" value="B12-binding_2"/>
    <property type="match status" value="1"/>
</dbReference>
<evidence type="ECO:0000313" key="3">
    <source>
        <dbReference type="EMBL" id="GAA2128733.1"/>
    </source>
</evidence>
<dbReference type="Pfam" id="PF02310">
    <property type="entry name" value="B12-binding"/>
    <property type="match status" value="1"/>
</dbReference>
<evidence type="ECO:0000313" key="4">
    <source>
        <dbReference type="Proteomes" id="UP001500575"/>
    </source>
</evidence>
<evidence type="ECO:0000259" key="1">
    <source>
        <dbReference type="PROSITE" id="PS50887"/>
    </source>
</evidence>
<gene>
    <name evidence="3" type="ORF">GCM10009843_29530</name>
</gene>
<dbReference type="PROSITE" id="PS51332">
    <property type="entry name" value="B12_BINDING"/>
    <property type="match status" value="1"/>
</dbReference>
<dbReference type="SUPFAM" id="SSF55073">
    <property type="entry name" value="Nucleotide cyclase"/>
    <property type="match status" value="1"/>
</dbReference>
<name>A0ABP5K8F1_9ACTN</name>
<dbReference type="InterPro" id="IPR029787">
    <property type="entry name" value="Nucleotide_cyclase"/>
</dbReference>
<dbReference type="InterPro" id="IPR036724">
    <property type="entry name" value="Cobalamin-bd_sf"/>
</dbReference>
<dbReference type="InterPro" id="IPR006158">
    <property type="entry name" value="Cobalamin-bd"/>
</dbReference>
<dbReference type="CDD" id="cd01949">
    <property type="entry name" value="GGDEF"/>
    <property type="match status" value="1"/>
</dbReference>
<dbReference type="Gene3D" id="1.10.1240.10">
    <property type="entry name" value="Methionine synthase domain"/>
    <property type="match status" value="1"/>
</dbReference>
<feature type="domain" description="B12-binding" evidence="2">
    <location>
        <begin position="366"/>
        <end position="488"/>
    </location>
</feature>
<dbReference type="PANTHER" id="PTHR45138">
    <property type="entry name" value="REGULATORY COMPONENTS OF SENSORY TRANSDUCTION SYSTEM"/>
    <property type="match status" value="1"/>
</dbReference>
<dbReference type="Proteomes" id="UP001500575">
    <property type="component" value="Unassembled WGS sequence"/>
</dbReference>
<sequence>MARSGHQPVGPVDSHLLSDPDAVLAVLNATRAFLRVTSREETVEILHAVIAELDGEVVPAAPDGASETSDQPTDDVSLGVGEPMHVVTLTPSRAPIVEHLPALLRDAALASDRADEMAAGRAKDALTGVVSQGRIAARLGAAKSGAVVCILDLDGFKRINERYGHLAGDATLRRFGKHLRDGTRPGDFVARAGGDEFLVIIEGDVEISAAYRRMSGLAAAWAQAEQHISSVSIGVAAVGEAGPTQAAAAADRAMYRAKRSGLGVEIARDSDESQVSGSLVNETFEAYFKGLVNADTLQSSRALSRGAEQGMSQQALVQGVIGRAQSAVGAGWATGDWGIAEEHAATLVAEQALTLLSPPPPRSPTAVRVVMACAEGEMHSMPVRMAAQLARSADLDIVVLGGSMPAADLGASLRILTPAVLGLSVTVATNLIGAHRCILQARAVGIRVIVGGAAWGTSQHRAQRLGASLMLREVSELARYVHEGGVPDLGADPAPLDDEAILLERPPPELMQDAVELWCSRQQTAPSSSQRHDALEALDWVARHAAAAVACDDASVLGDLVESQVRAAGKQGEDLRAIRDVYDALADALTAAAPCAADMLRSIGARLARAQAGQGPGDQLRSE</sequence>
<dbReference type="EMBL" id="BAAAQQ010000013">
    <property type="protein sequence ID" value="GAA2128733.1"/>
    <property type="molecule type" value="Genomic_DNA"/>
</dbReference>
<dbReference type="InterPro" id="IPR050469">
    <property type="entry name" value="Diguanylate_Cyclase"/>
</dbReference>
<comment type="caution">
    <text evidence="3">The sequence shown here is derived from an EMBL/GenBank/DDBJ whole genome shotgun (WGS) entry which is preliminary data.</text>
</comment>
<dbReference type="Gene3D" id="3.30.70.270">
    <property type="match status" value="1"/>
</dbReference>
<keyword evidence="4" id="KW-1185">Reference proteome</keyword>
<dbReference type="InterPro" id="IPR003759">
    <property type="entry name" value="Cbl-bd_cap"/>
</dbReference>
<evidence type="ECO:0008006" key="5">
    <source>
        <dbReference type="Google" id="ProtNLM"/>
    </source>
</evidence>
<organism evidence="3 4">
    <name type="scientific">Nocardioides bigeumensis</name>
    <dbReference type="NCBI Taxonomy" id="433657"/>
    <lineage>
        <taxon>Bacteria</taxon>
        <taxon>Bacillati</taxon>
        <taxon>Actinomycetota</taxon>
        <taxon>Actinomycetes</taxon>
        <taxon>Propionibacteriales</taxon>
        <taxon>Nocardioidaceae</taxon>
        <taxon>Nocardioides</taxon>
    </lineage>
</organism>
<proteinExistence type="predicted"/>
<reference evidence="4" key="1">
    <citation type="journal article" date="2019" name="Int. J. Syst. Evol. Microbiol.">
        <title>The Global Catalogue of Microorganisms (GCM) 10K type strain sequencing project: providing services to taxonomists for standard genome sequencing and annotation.</title>
        <authorList>
            <consortium name="The Broad Institute Genomics Platform"/>
            <consortium name="The Broad Institute Genome Sequencing Center for Infectious Disease"/>
            <person name="Wu L."/>
            <person name="Ma J."/>
        </authorList>
    </citation>
    <scope>NUCLEOTIDE SEQUENCE [LARGE SCALE GENOMIC DNA]</scope>
    <source>
        <strain evidence="4">JCM 16021</strain>
    </source>
</reference>
<evidence type="ECO:0000259" key="2">
    <source>
        <dbReference type="PROSITE" id="PS51332"/>
    </source>
</evidence>
<dbReference type="PANTHER" id="PTHR45138:SF24">
    <property type="entry name" value="DIGUANYLATE CYCLASE DGCC-RELATED"/>
    <property type="match status" value="1"/>
</dbReference>
<dbReference type="SMART" id="SM00267">
    <property type="entry name" value="GGDEF"/>
    <property type="match status" value="1"/>
</dbReference>
<dbReference type="Pfam" id="PF00990">
    <property type="entry name" value="GGDEF"/>
    <property type="match status" value="1"/>
</dbReference>
<dbReference type="NCBIfam" id="TIGR00254">
    <property type="entry name" value="GGDEF"/>
    <property type="match status" value="1"/>
</dbReference>
<accession>A0ABP5K8F1</accession>
<feature type="domain" description="GGDEF" evidence="1">
    <location>
        <begin position="144"/>
        <end position="270"/>
    </location>
</feature>
<protein>
    <recommendedName>
        <fullName evidence="5">GGDEF domain-containing protein</fullName>
    </recommendedName>
</protein>
<dbReference type="PROSITE" id="PS50887">
    <property type="entry name" value="GGDEF"/>
    <property type="match status" value="1"/>
</dbReference>
<dbReference type="InterPro" id="IPR043128">
    <property type="entry name" value="Rev_trsase/Diguanyl_cyclase"/>
</dbReference>